<protein>
    <submittedName>
        <fullName evidence="1">Uncharacterized protein</fullName>
    </submittedName>
</protein>
<evidence type="ECO:0000313" key="2">
    <source>
        <dbReference type="Proteomes" id="UP000031014"/>
    </source>
</evidence>
<evidence type="ECO:0000313" key="1">
    <source>
        <dbReference type="EMBL" id="GAM14776.1"/>
    </source>
</evidence>
<comment type="caution">
    <text evidence="1">The sequence shown here is derived from an EMBL/GenBank/DDBJ whole genome shotgun (WGS) entry which is preliminary data.</text>
</comment>
<keyword evidence="2" id="KW-1185">Reference proteome</keyword>
<dbReference type="AlphaFoldDB" id="A0A0A8X9F0"/>
<dbReference type="EMBL" id="BASE01000069">
    <property type="protein sequence ID" value="GAM14776.1"/>
    <property type="molecule type" value="Genomic_DNA"/>
</dbReference>
<reference evidence="1 2" key="1">
    <citation type="submission" date="2013-06" db="EMBL/GenBank/DDBJ databases">
        <title>Whole genome shotgun sequence of Bacillus selenatarsenatis SF-1.</title>
        <authorList>
            <person name="Kuroda M."/>
            <person name="Sei K."/>
            <person name="Yamashita M."/>
            <person name="Ike M."/>
        </authorList>
    </citation>
    <scope>NUCLEOTIDE SEQUENCE [LARGE SCALE GENOMIC DNA]</scope>
    <source>
        <strain evidence="1 2">SF-1</strain>
    </source>
</reference>
<dbReference type="Proteomes" id="UP000031014">
    <property type="component" value="Unassembled WGS sequence"/>
</dbReference>
<sequence>MDRRCDHIKVFPNDLQRSGNLNPSNIGTEQSRHNISPRFSLALGDVFEALAERGGPAIVIMSRSGILLNQILRALQAPFFSIHLLLRRLAPGFNPVGNTRDITISLEKRSQAMAAKRPSRAGAAALFRVRNIYVHTNRRHVLDRRPNRLHHILQMVDRSLAIEHQPFLDKARILLDFRFEHHIQFFGSFFKNRCLVIRYDSHSDSPVHLHQ</sequence>
<accession>A0A0A8X9F0</accession>
<proteinExistence type="predicted"/>
<name>A0A0A8X9F0_MESS1</name>
<organism evidence="1 2">
    <name type="scientific">Mesobacillus selenatarsenatis (strain DSM 18680 / JCM 14380 / FERM P-15431 / SF-1)</name>
    <dbReference type="NCBI Taxonomy" id="1321606"/>
    <lineage>
        <taxon>Bacteria</taxon>
        <taxon>Bacillati</taxon>
        <taxon>Bacillota</taxon>
        <taxon>Bacilli</taxon>
        <taxon>Bacillales</taxon>
        <taxon>Bacillaceae</taxon>
        <taxon>Mesobacillus</taxon>
    </lineage>
</organism>
<gene>
    <name evidence="1" type="ORF">SAMD00020551_2930</name>
</gene>